<organism evidence="1 2">
    <name type="scientific">Nocardioides szechwanensis</name>
    <dbReference type="NCBI Taxonomy" id="1005944"/>
    <lineage>
        <taxon>Bacteria</taxon>
        <taxon>Bacillati</taxon>
        <taxon>Actinomycetota</taxon>
        <taxon>Actinomycetes</taxon>
        <taxon>Propionibacteriales</taxon>
        <taxon>Nocardioidaceae</taxon>
        <taxon>Nocardioides</taxon>
    </lineage>
</organism>
<dbReference type="AlphaFoldDB" id="A0A1H0HF27"/>
<name>A0A1H0HF27_9ACTN</name>
<gene>
    <name evidence="1" type="ORF">SAMN05192576_3563</name>
</gene>
<sequence length="29" mass="3199">MVLPVTFEVRDRDGLAQVNTVLSVKLAAR</sequence>
<protein>
    <submittedName>
        <fullName evidence="1">Uncharacterized protein</fullName>
    </submittedName>
</protein>
<accession>A0A1H0HF27</accession>
<keyword evidence="2" id="KW-1185">Reference proteome</keyword>
<proteinExistence type="predicted"/>
<evidence type="ECO:0000313" key="1">
    <source>
        <dbReference type="EMBL" id="SDO17809.1"/>
    </source>
</evidence>
<evidence type="ECO:0000313" key="2">
    <source>
        <dbReference type="Proteomes" id="UP000199004"/>
    </source>
</evidence>
<dbReference type="Proteomes" id="UP000199004">
    <property type="component" value="Unassembled WGS sequence"/>
</dbReference>
<reference evidence="1 2" key="1">
    <citation type="submission" date="2016-10" db="EMBL/GenBank/DDBJ databases">
        <authorList>
            <person name="de Groot N.N."/>
        </authorList>
    </citation>
    <scope>NUCLEOTIDE SEQUENCE [LARGE SCALE GENOMIC DNA]</scope>
    <source>
        <strain evidence="1 2">CGMCC 1.11147</strain>
    </source>
</reference>
<dbReference type="EMBL" id="FNIC01000006">
    <property type="protein sequence ID" value="SDO17809.1"/>
    <property type="molecule type" value="Genomic_DNA"/>
</dbReference>